<dbReference type="AlphaFoldDB" id="A0A7S1UGI8"/>
<dbReference type="EMBL" id="HBGJ01040725">
    <property type="protein sequence ID" value="CAD9267225.1"/>
    <property type="molecule type" value="Transcribed_RNA"/>
</dbReference>
<name>A0A7S1UGI8_9STRA</name>
<gene>
    <name evidence="2" type="ORF">PPAR1163_LOCUS25651</name>
</gene>
<feature type="coiled-coil region" evidence="1">
    <location>
        <begin position="87"/>
        <end position="121"/>
    </location>
</feature>
<organism evidence="2">
    <name type="scientific">Phaeomonas parva</name>
    <dbReference type="NCBI Taxonomy" id="124430"/>
    <lineage>
        <taxon>Eukaryota</taxon>
        <taxon>Sar</taxon>
        <taxon>Stramenopiles</taxon>
        <taxon>Ochrophyta</taxon>
        <taxon>Pinguiophyceae</taxon>
        <taxon>Pinguiochrysidales</taxon>
        <taxon>Pinguiochrysidaceae</taxon>
        <taxon>Phaeomonas</taxon>
    </lineage>
</organism>
<sequence length="337" mass="36321">MSGNLLAMLGKTEEAEEAIEKAREEAGDDVWVAPEAAGLEHSEAIIKAEAVMDVVASGNKTAEYLERQEVFRKFEDEAVMARNPALKARVQTVVEALNTEAAVLEAQAKELEFQADSMKAHSAQYQQVLDASARPQFPTSITAAANPSAVPSGSLAFRDDSELKQGRSFVGGIQLQPFQAKPTAPSETAPSFRNVKHGRSLVESNSNANSDSDSYEASDDEFFVDDADVDYTLQNVDETETPVNMSANLLELIGDYGRASEVRNAVRSVRWDRPVFSGLTNSQPLVPPGVLKLMKDYNRMASGRKAVSTAGPGLGARTFSDPNFGLDPYRAGSIAQG</sequence>
<accession>A0A7S1UGI8</accession>
<proteinExistence type="predicted"/>
<protein>
    <submittedName>
        <fullName evidence="2">Uncharacterized protein</fullName>
    </submittedName>
</protein>
<reference evidence="2" key="1">
    <citation type="submission" date="2021-01" db="EMBL/GenBank/DDBJ databases">
        <authorList>
            <person name="Corre E."/>
            <person name="Pelletier E."/>
            <person name="Niang G."/>
            <person name="Scheremetjew M."/>
            <person name="Finn R."/>
            <person name="Kale V."/>
            <person name="Holt S."/>
            <person name="Cochrane G."/>
            <person name="Meng A."/>
            <person name="Brown T."/>
            <person name="Cohen L."/>
        </authorList>
    </citation>
    <scope>NUCLEOTIDE SEQUENCE</scope>
    <source>
        <strain evidence="2">CCMP2877</strain>
    </source>
</reference>
<evidence type="ECO:0000256" key="1">
    <source>
        <dbReference type="SAM" id="Coils"/>
    </source>
</evidence>
<evidence type="ECO:0000313" key="2">
    <source>
        <dbReference type="EMBL" id="CAD9267225.1"/>
    </source>
</evidence>
<keyword evidence="1" id="KW-0175">Coiled coil</keyword>